<dbReference type="Proteomes" id="UP000664702">
    <property type="component" value="Chromosome"/>
</dbReference>
<protein>
    <submittedName>
        <fullName evidence="1">Uncharacterized protein</fullName>
    </submittedName>
</protein>
<sequence length="68" mass="6975">MGAARLVQCVGEGANAGVRPTGLASDIERAILASSSCSNRISRSASGARLNHAISSQARISEILVLPR</sequence>
<dbReference type="AlphaFoldDB" id="A0A939MB41"/>
<evidence type="ECO:0000313" key="2">
    <source>
        <dbReference type="EMBL" id="UEM10033.1"/>
    </source>
</evidence>
<gene>
    <name evidence="2" type="ORF">J4G43_035850</name>
    <name evidence="1" type="ORF">J4G43_37780</name>
</gene>
<proteinExistence type="predicted"/>
<dbReference type="EMBL" id="JAGEMI010000001">
    <property type="protein sequence ID" value="MBO1866451.1"/>
    <property type="molecule type" value="Genomic_DNA"/>
</dbReference>
<organism evidence="1">
    <name type="scientific">Bradyrhizobium barranii subsp. barranii</name>
    <dbReference type="NCBI Taxonomy" id="2823807"/>
    <lineage>
        <taxon>Bacteria</taxon>
        <taxon>Pseudomonadati</taxon>
        <taxon>Pseudomonadota</taxon>
        <taxon>Alphaproteobacteria</taxon>
        <taxon>Hyphomicrobiales</taxon>
        <taxon>Nitrobacteraceae</taxon>
        <taxon>Bradyrhizobium</taxon>
        <taxon>Bradyrhizobium barranii</taxon>
    </lineage>
</organism>
<evidence type="ECO:0000313" key="3">
    <source>
        <dbReference type="Proteomes" id="UP000664702"/>
    </source>
</evidence>
<reference evidence="1" key="1">
    <citation type="submission" date="2021-03" db="EMBL/GenBank/DDBJ databases">
        <title>Whole Genome Sequence of Bradyrhizobium sp. Strain 144S4.</title>
        <authorList>
            <person name="Bromfield E.S.P."/>
            <person name="Cloutier S."/>
        </authorList>
    </citation>
    <scope>NUCLEOTIDE SEQUENCE [LARGE SCALE GENOMIC DNA]</scope>
    <source>
        <strain evidence="1">144S4</strain>
    </source>
</reference>
<dbReference type="EMBL" id="CP086136">
    <property type="protein sequence ID" value="UEM10033.1"/>
    <property type="molecule type" value="Genomic_DNA"/>
</dbReference>
<name>A0A939MB41_9BRAD</name>
<accession>A0A939MB41</accession>
<evidence type="ECO:0000313" key="1">
    <source>
        <dbReference type="EMBL" id="MBO1866451.1"/>
    </source>
</evidence>
<dbReference type="RefSeq" id="WP_208087798.1">
    <property type="nucleotide sequence ID" value="NZ_CP086136.1"/>
</dbReference>
<reference evidence="2 3" key="2">
    <citation type="journal article" date="2022" name="Int. J. Syst. Evol. Microbiol.">
        <title>Strains of Bradyrhizobium barranii sp. nov. associated with legumes native to Canada are symbionts of soybeans and belong to different subspecies (subsp. barranii subsp. nov. and subsp. apii subsp. nov.) and symbiovars (sv. glycinearum and sv. septentrionale).</title>
        <authorList>
            <person name="Bromfield E.S.P."/>
            <person name="Cloutier S."/>
            <person name="Wasai-Hara S."/>
            <person name="Minamisawa K."/>
        </authorList>
    </citation>
    <scope>NUCLEOTIDE SEQUENCE [LARGE SCALE GENOMIC DNA]</scope>
    <source>
        <strain evidence="2 3">144S4</strain>
    </source>
</reference>
<dbReference type="KEGG" id="bban:J4G43_035850"/>